<dbReference type="Proteomes" id="UP000308652">
    <property type="component" value="Unassembled WGS sequence"/>
</dbReference>
<keyword evidence="1" id="KW-0472">Membrane</keyword>
<keyword evidence="1" id="KW-1133">Transmembrane helix</keyword>
<dbReference type="EMBL" id="ML214116">
    <property type="protein sequence ID" value="TFK30979.1"/>
    <property type="molecule type" value="Genomic_DNA"/>
</dbReference>
<sequence length="66" mass="7396">MAIRGYNAYQSGGQSNLLKVVCQDGISYYIYALALAFTDIILALELPVRNLIIFLIIYFEAYTDPA</sequence>
<evidence type="ECO:0000256" key="1">
    <source>
        <dbReference type="SAM" id="Phobius"/>
    </source>
</evidence>
<keyword evidence="3" id="KW-1185">Reference proteome</keyword>
<keyword evidence="1" id="KW-0812">Transmembrane</keyword>
<reference evidence="2 3" key="1">
    <citation type="journal article" date="2019" name="Nat. Ecol. Evol.">
        <title>Megaphylogeny resolves global patterns of mushroom evolution.</title>
        <authorList>
            <person name="Varga T."/>
            <person name="Krizsan K."/>
            <person name="Foldi C."/>
            <person name="Dima B."/>
            <person name="Sanchez-Garcia M."/>
            <person name="Sanchez-Ramirez S."/>
            <person name="Szollosi G.J."/>
            <person name="Szarkandi J.G."/>
            <person name="Papp V."/>
            <person name="Albert L."/>
            <person name="Andreopoulos W."/>
            <person name="Angelini C."/>
            <person name="Antonin V."/>
            <person name="Barry K.W."/>
            <person name="Bougher N.L."/>
            <person name="Buchanan P."/>
            <person name="Buyck B."/>
            <person name="Bense V."/>
            <person name="Catcheside P."/>
            <person name="Chovatia M."/>
            <person name="Cooper J."/>
            <person name="Damon W."/>
            <person name="Desjardin D."/>
            <person name="Finy P."/>
            <person name="Geml J."/>
            <person name="Haridas S."/>
            <person name="Hughes K."/>
            <person name="Justo A."/>
            <person name="Karasinski D."/>
            <person name="Kautmanova I."/>
            <person name="Kiss B."/>
            <person name="Kocsube S."/>
            <person name="Kotiranta H."/>
            <person name="LaButti K.M."/>
            <person name="Lechner B.E."/>
            <person name="Liimatainen K."/>
            <person name="Lipzen A."/>
            <person name="Lukacs Z."/>
            <person name="Mihaltcheva S."/>
            <person name="Morgado L.N."/>
            <person name="Niskanen T."/>
            <person name="Noordeloos M.E."/>
            <person name="Ohm R.A."/>
            <person name="Ortiz-Santana B."/>
            <person name="Ovrebo C."/>
            <person name="Racz N."/>
            <person name="Riley R."/>
            <person name="Savchenko A."/>
            <person name="Shiryaev A."/>
            <person name="Soop K."/>
            <person name="Spirin V."/>
            <person name="Szebenyi C."/>
            <person name="Tomsovsky M."/>
            <person name="Tulloss R.E."/>
            <person name="Uehling J."/>
            <person name="Grigoriev I.V."/>
            <person name="Vagvolgyi C."/>
            <person name="Papp T."/>
            <person name="Martin F.M."/>
            <person name="Miettinen O."/>
            <person name="Hibbett D.S."/>
            <person name="Nagy L.G."/>
        </authorList>
    </citation>
    <scope>NUCLEOTIDE SEQUENCE [LARGE SCALE GENOMIC DNA]</scope>
    <source>
        <strain evidence="2 3">CBS 166.37</strain>
    </source>
</reference>
<gene>
    <name evidence="2" type="ORF">BDQ12DRAFT_730092</name>
</gene>
<protein>
    <submittedName>
        <fullName evidence="2">Uncharacterized protein</fullName>
    </submittedName>
</protein>
<evidence type="ECO:0000313" key="2">
    <source>
        <dbReference type="EMBL" id="TFK30979.1"/>
    </source>
</evidence>
<dbReference type="AlphaFoldDB" id="A0A5C3LD18"/>
<proteinExistence type="predicted"/>
<organism evidence="2 3">
    <name type="scientific">Crucibulum laeve</name>
    <dbReference type="NCBI Taxonomy" id="68775"/>
    <lineage>
        <taxon>Eukaryota</taxon>
        <taxon>Fungi</taxon>
        <taxon>Dikarya</taxon>
        <taxon>Basidiomycota</taxon>
        <taxon>Agaricomycotina</taxon>
        <taxon>Agaricomycetes</taxon>
        <taxon>Agaricomycetidae</taxon>
        <taxon>Agaricales</taxon>
        <taxon>Agaricineae</taxon>
        <taxon>Nidulariaceae</taxon>
        <taxon>Crucibulum</taxon>
    </lineage>
</organism>
<feature type="transmembrane region" description="Helical" evidence="1">
    <location>
        <begin position="26"/>
        <end position="44"/>
    </location>
</feature>
<accession>A0A5C3LD18</accession>
<evidence type="ECO:0000313" key="3">
    <source>
        <dbReference type="Proteomes" id="UP000308652"/>
    </source>
</evidence>
<name>A0A5C3LD18_9AGAR</name>